<feature type="compositionally biased region" description="Basic and acidic residues" evidence="1">
    <location>
        <begin position="166"/>
        <end position="198"/>
    </location>
</feature>
<evidence type="ECO:0008006" key="5">
    <source>
        <dbReference type="Google" id="ProtNLM"/>
    </source>
</evidence>
<feature type="signal peptide" evidence="2">
    <location>
        <begin position="1"/>
        <end position="22"/>
    </location>
</feature>
<dbReference type="AlphaFoldDB" id="A0A9D1THE3"/>
<protein>
    <recommendedName>
        <fullName evidence="5">DUF5067 domain-containing protein</fullName>
    </recommendedName>
</protein>
<feature type="region of interest" description="Disordered" evidence="1">
    <location>
        <begin position="154"/>
        <end position="198"/>
    </location>
</feature>
<evidence type="ECO:0000313" key="3">
    <source>
        <dbReference type="EMBL" id="HIV61753.1"/>
    </source>
</evidence>
<accession>A0A9D1THE3</accession>
<feature type="region of interest" description="Disordered" evidence="1">
    <location>
        <begin position="53"/>
        <end position="89"/>
    </location>
</feature>
<gene>
    <name evidence="3" type="ORF">H9746_02750</name>
</gene>
<feature type="chain" id="PRO_5039350811" description="DUF5067 domain-containing protein" evidence="2">
    <location>
        <begin position="23"/>
        <end position="364"/>
    </location>
</feature>
<sequence>MLKKHFLAFLPICLLCILCGCGGDEARIAYQFQGNAVPALDKVLNAETGGTYITSLSPAEGEGEITEPEPEESDEEGSSSKETETTEPTAAVNYISYDYQMFNKDKAAVAVKSYVDMMTTEEYAFTLDSEEEPDYSASVGNVVLKRAAVLLDENGEPTQAPASAAEQEKAAKEEEENKKAEEKMTKEEKKAAKEAQKQLEKELEVLPPYNNFAHDENNNLLVEVNWTSTSCLVTLTVEGVASSGEGEQPSAVISYSGAKALMYSIVPAELGLAGEDMSEYTLKPGPGYVMVDDVPCLTMYVYSKTAEHTNVLETTCFISADGTTLYQQEKVGDTKVKKVKLGEIPDPLPTEGEELLDMAVNAEK</sequence>
<proteinExistence type="predicted"/>
<keyword evidence="2" id="KW-0732">Signal</keyword>
<reference evidence="3" key="2">
    <citation type="submission" date="2021-04" db="EMBL/GenBank/DDBJ databases">
        <authorList>
            <person name="Gilroy R."/>
        </authorList>
    </citation>
    <scope>NUCLEOTIDE SEQUENCE</scope>
    <source>
        <strain evidence="3">CHK193-4272</strain>
    </source>
</reference>
<dbReference type="PROSITE" id="PS51257">
    <property type="entry name" value="PROKAR_LIPOPROTEIN"/>
    <property type="match status" value="1"/>
</dbReference>
<dbReference type="EMBL" id="DXIE01000020">
    <property type="protein sequence ID" value="HIV61753.1"/>
    <property type="molecule type" value="Genomic_DNA"/>
</dbReference>
<name>A0A9D1THE3_9FIRM</name>
<comment type="caution">
    <text evidence="3">The sequence shown here is derived from an EMBL/GenBank/DDBJ whole genome shotgun (WGS) entry which is preliminary data.</text>
</comment>
<organism evidence="3 4">
    <name type="scientific">Candidatus Butyricicoccus avistercoris</name>
    <dbReference type="NCBI Taxonomy" id="2838518"/>
    <lineage>
        <taxon>Bacteria</taxon>
        <taxon>Bacillati</taxon>
        <taxon>Bacillota</taxon>
        <taxon>Clostridia</taxon>
        <taxon>Eubacteriales</taxon>
        <taxon>Butyricicoccaceae</taxon>
        <taxon>Butyricicoccus</taxon>
    </lineage>
</organism>
<dbReference type="Proteomes" id="UP000886808">
    <property type="component" value="Unassembled WGS sequence"/>
</dbReference>
<evidence type="ECO:0000256" key="2">
    <source>
        <dbReference type="SAM" id="SignalP"/>
    </source>
</evidence>
<feature type="compositionally biased region" description="Acidic residues" evidence="1">
    <location>
        <begin position="61"/>
        <end position="77"/>
    </location>
</feature>
<evidence type="ECO:0000256" key="1">
    <source>
        <dbReference type="SAM" id="MobiDB-lite"/>
    </source>
</evidence>
<reference evidence="3" key="1">
    <citation type="journal article" date="2021" name="PeerJ">
        <title>Extensive microbial diversity within the chicken gut microbiome revealed by metagenomics and culture.</title>
        <authorList>
            <person name="Gilroy R."/>
            <person name="Ravi A."/>
            <person name="Getino M."/>
            <person name="Pursley I."/>
            <person name="Horton D.L."/>
            <person name="Alikhan N.F."/>
            <person name="Baker D."/>
            <person name="Gharbi K."/>
            <person name="Hall N."/>
            <person name="Watson M."/>
            <person name="Adriaenssens E.M."/>
            <person name="Foster-Nyarko E."/>
            <person name="Jarju S."/>
            <person name="Secka A."/>
            <person name="Antonio M."/>
            <person name="Oren A."/>
            <person name="Chaudhuri R.R."/>
            <person name="La Ragione R."/>
            <person name="Hildebrand F."/>
            <person name="Pallen M.J."/>
        </authorList>
    </citation>
    <scope>NUCLEOTIDE SEQUENCE</scope>
    <source>
        <strain evidence="3">CHK193-4272</strain>
    </source>
</reference>
<evidence type="ECO:0000313" key="4">
    <source>
        <dbReference type="Proteomes" id="UP000886808"/>
    </source>
</evidence>